<dbReference type="Proteomes" id="UP001186944">
    <property type="component" value="Unassembled WGS sequence"/>
</dbReference>
<evidence type="ECO:0000256" key="3">
    <source>
        <dbReference type="ARBA" id="ARBA00022833"/>
    </source>
</evidence>
<feature type="domain" description="Zinc finger PHD-type" evidence="4">
    <location>
        <begin position="376"/>
        <end position="426"/>
    </location>
</feature>
<evidence type="ECO:0000256" key="1">
    <source>
        <dbReference type="ARBA" id="ARBA00022723"/>
    </source>
</evidence>
<dbReference type="EMBL" id="VSWD01000002">
    <property type="protein sequence ID" value="KAK3107036.1"/>
    <property type="molecule type" value="Genomic_DNA"/>
</dbReference>
<keyword evidence="1" id="KW-0479">Metal-binding</keyword>
<keyword evidence="6" id="KW-1185">Reference proteome</keyword>
<comment type="caution">
    <text evidence="5">The sequence shown here is derived from an EMBL/GenBank/DDBJ whole genome shotgun (WGS) entry which is preliminary data.</text>
</comment>
<dbReference type="Pfam" id="PF20231">
    <property type="entry name" value="DUF6589"/>
    <property type="match status" value="1"/>
</dbReference>
<dbReference type="SUPFAM" id="SSF57903">
    <property type="entry name" value="FYVE/PHD zinc finger"/>
    <property type="match status" value="1"/>
</dbReference>
<dbReference type="SMART" id="SM00249">
    <property type="entry name" value="PHD"/>
    <property type="match status" value="1"/>
</dbReference>
<keyword evidence="3" id="KW-0862">Zinc</keyword>
<dbReference type="InterPro" id="IPR046496">
    <property type="entry name" value="DUF6589"/>
</dbReference>
<proteinExistence type="predicted"/>
<organism evidence="5 6">
    <name type="scientific">Pinctada imbricata</name>
    <name type="common">Atlantic pearl-oyster</name>
    <name type="synonym">Pinctada martensii</name>
    <dbReference type="NCBI Taxonomy" id="66713"/>
    <lineage>
        <taxon>Eukaryota</taxon>
        <taxon>Metazoa</taxon>
        <taxon>Spiralia</taxon>
        <taxon>Lophotrochozoa</taxon>
        <taxon>Mollusca</taxon>
        <taxon>Bivalvia</taxon>
        <taxon>Autobranchia</taxon>
        <taxon>Pteriomorphia</taxon>
        <taxon>Pterioida</taxon>
        <taxon>Pterioidea</taxon>
        <taxon>Pteriidae</taxon>
        <taxon>Pinctada</taxon>
    </lineage>
</organism>
<dbReference type="InterPro" id="IPR001965">
    <property type="entry name" value="Znf_PHD"/>
</dbReference>
<sequence>METECCNCSCMFKEKKKGYCRQGIGTKVKAVDKTLKEIIESHFHVTLTPEIRRKRFLCNKCTWAITSISKADDSRKQFVRSSSGYLASTIRLRSPAATPRKIKRARLVMGLASNSSRSITPTIGTIGSIILYQRAPRTFCAFQEINSIQLWLGGCKREVFPRFQHLGMSVGLTATTSIIDRLRNTAQVIRELDCYQKYVPQKSDCTPLILLLHADGLSCERGNDAQSARINGSNAWTQLQGLKMSIQEWHKRQLLLQDAYDELYSGQSARDKGTLFHLKNFFNHRSVSSNVKNDFDHNEEFLDVCAQGYILLAAVHIMNIRDLDEKPMDMPSDENERQLYLDRVAYEIADSCFLSVVHVSNKAADVSNETEDIYDYCICKQEKPVQMMIYCDNKHCKKGTWFHLECLCMNEEDVPNGKWYCSPECKMPIHTYKQGKGKRKVVADALTDHKRDYALMVMWRGLNQRIRKDAIRENDGERMIRHWKFDMLQFFEKNHPKYFLQGQRLLSACNGAVSPRLRDTIIWNRTVNTRGGKGNNIAMDLHMEHLNNEYKASVKDSGTLTADTIARHSQMVGIGKAIRNVYELKLSDGHTRTHRKAVVDISKDLQTFVEMMYFERIFENNPGRRHSASQDFKFEILQNVNPKKLNARLVRMRKELSKRVKIIKQMQDC</sequence>
<name>A0AA88YL36_PINIB</name>
<dbReference type="InterPro" id="IPR011011">
    <property type="entry name" value="Znf_FYVE_PHD"/>
</dbReference>
<reference evidence="5" key="1">
    <citation type="submission" date="2019-08" db="EMBL/GenBank/DDBJ databases">
        <title>The improved chromosome-level genome for the pearl oyster Pinctada fucata martensii using PacBio sequencing and Hi-C.</title>
        <authorList>
            <person name="Zheng Z."/>
        </authorList>
    </citation>
    <scope>NUCLEOTIDE SEQUENCE</scope>
    <source>
        <strain evidence="5">ZZ-2019</strain>
        <tissue evidence="5">Adductor muscle</tissue>
    </source>
</reference>
<dbReference type="GO" id="GO:0008270">
    <property type="term" value="F:zinc ion binding"/>
    <property type="evidence" value="ECO:0007669"/>
    <property type="project" value="UniProtKB-KW"/>
</dbReference>
<dbReference type="InterPro" id="IPR013083">
    <property type="entry name" value="Znf_RING/FYVE/PHD"/>
</dbReference>
<dbReference type="AlphaFoldDB" id="A0AA88YL36"/>
<evidence type="ECO:0000259" key="4">
    <source>
        <dbReference type="SMART" id="SM00249"/>
    </source>
</evidence>
<evidence type="ECO:0000256" key="2">
    <source>
        <dbReference type="ARBA" id="ARBA00022771"/>
    </source>
</evidence>
<accession>A0AA88YL36</accession>
<gene>
    <name evidence="5" type="ORF">FSP39_005653</name>
</gene>
<protein>
    <recommendedName>
        <fullName evidence="4">Zinc finger PHD-type domain-containing protein</fullName>
    </recommendedName>
</protein>
<evidence type="ECO:0000313" key="5">
    <source>
        <dbReference type="EMBL" id="KAK3107036.1"/>
    </source>
</evidence>
<dbReference type="Gene3D" id="3.30.40.10">
    <property type="entry name" value="Zinc/RING finger domain, C3HC4 (zinc finger)"/>
    <property type="match status" value="1"/>
</dbReference>
<keyword evidence="2" id="KW-0863">Zinc-finger</keyword>
<evidence type="ECO:0000313" key="6">
    <source>
        <dbReference type="Proteomes" id="UP001186944"/>
    </source>
</evidence>